<dbReference type="GeneID" id="117357789"/>
<feature type="compositionally biased region" description="Basic residues" evidence="21">
    <location>
        <begin position="354"/>
        <end position="364"/>
    </location>
</feature>
<feature type="region of interest" description="Disordered" evidence="21">
    <location>
        <begin position="340"/>
        <end position="384"/>
    </location>
</feature>
<evidence type="ECO:0000256" key="11">
    <source>
        <dbReference type="ARBA" id="ARBA00022794"/>
    </source>
</evidence>
<keyword evidence="11" id="KW-0970">Cilium biogenesis/degradation</keyword>
<evidence type="ECO:0000256" key="19">
    <source>
        <dbReference type="PROSITE-ProRule" id="PRU00221"/>
    </source>
</evidence>
<evidence type="ECO:0000256" key="21">
    <source>
        <dbReference type="SAM" id="MobiDB-lite"/>
    </source>
</evidence>
<gene>
    <name evidence="24" type="primary">AHI1</name>
</gene>
<proteinExistence type="predicted"/>
<keyword evidence="7" id="KW-0597">Phosphoprotein</keyword>
<evidence type="ECO:0000256" key="1">
    <source>
        <dbReference type="ARBA" id="ARBA00004114"/>
    </source>
</evidence>
<reference evidence="24" key="1">
    <citation type="submission" date="2025-08" db="UniProtKB">
        <authorList>
            <consortium name="RefSeq"/>
        </authorList>
    </citation>
    <scope>IDENTIFICATION</scope>
</reference>
<dbReference type="CTD" id="54806"/>
<dbReference type="InParanoid" id="A0A6P8QE35"/>
<dbReference type="PROSITE" id="PS50002">
    <property type="entry name" value="SH3"/>
    <property type="match status" value="1"/>
</dbReference>
<feature type="domain" description="SH3" evidence="22">
    <location>
        <begin position="1117"/>
        <end position="1177"/>
    </location>
</feature>
<evidence type="ECO:0000256" key="6">
    <source>
        <dbReference type="ARBA" id="ARBA00022490"/>
    </source>
</evidence>
<evidence type="ECO:0000256" key="14">
    <source>
        <dbReference type="ARBA" id="ARBA00023212"/>
    </source>
</evidence>
<keyword evidence="13" id="KW-0969">Cilium</keyword>
<name>A0A6P8QE35_GEOSA</name>
<comment type="subcellular location">
    <subcellularLocation>
        <location evidence="3">Cell junction</location>
        <location evidence="3">Adherens junction</location>
    </subcellularLocation>
    <subcellularLocation>
        <location evidence="2">Cytoplasm</location>
        <location evidence="2">Cytoskeleton</location>
        <location evidence="2">Cilium basal body</location>
    </subcellularLocation>
    <subcellularLocation>
        <location evidence="1">Cytoplasm</location>
        <location evidence="1">Cytoskeleton</location>
        <location evidence="1">Microtubule organizing center</location>
        <location evidence="1">Centrosome</location>
        <location evidence="1">Centriole</location>
    </subcellularLocation>
</comment>
<feature type="repeat" description="WD" evidence="19">
    <location>
        <begin position="745"/>
        <end position="780"/>
    </location>
</feature>
<keyword evidence="8 19" id="KW-0853">WD repeat</keyword>
<evidence type="ECO:0000256" key="3">
    <source>
        <dbReference type="ARBA" id="ARBA00004536"/>
    </source>
</evidence>
<dbReference type="SUPFAM" id="SSF50044">
    <property type="entry name" value="SH3-domain"/>
    <property type="match status" value="1"/>
</dbReference>
<keyword evidence="10" id="KW-0221">Differentiation</keyword>
<dbReference type="InterPro" id="IPR036322">
    <property type="entry name" value="WD40_repeat_dom_sf"/>
</dbReference>
<evidence type="ECO:0000256" key="8">
    <source>
        <dbReference type="ARBA" id="ARBA00022574"/>
    </source>
</evidence>
<dbReference type="InterPro" id="IPR001452">
    <property type="entry name" value="SH3_domain"/>
</dbReference>
<feature type="repeat" description="WD" evidence="19">
    <location>
        <begin position="792"/>
        <end position="824"/>
    </location>
</feature>
<feature type="compositionally biased region" description="Polar residues" evidence="21">
    <location>
        <begin position="1180"/>
        <end position="1195"/>
    </location>
</feature>
<dbReference type="InterPro" id="IPR001680">
    <property type="entry name" value="WD40_rpt"/>
</dbReference>
<dbReference type="KEGG" id="gsh:117357789"/>
<evidence type="ECO:0000256" key="17">
    <source>
        <dbReference type="ARBA" id="ARBA00071144"/>
    </source>
</evidence>
<dbReference type="Proteomes" id="UP000515159">
    <property type="component" value="Chromosome 3"/>
</dbReference>
<dbReference type="CDD" id="cd11812">
    <property type="entry name" value="SH3_AHI-1"/>
    <property type="match status" value="1"/>
</dbReference>
<keyword evidence="15" id="KW-0966">Cell projection</keyword>
<dbReference type="GO" id="GO:0030154">
    <property type="term" value="P:cell differentiation"/>
    <property type="evidence" value="ECO:0007669"/>
    <property type="project" value="UniProtKB-KW"/>
</dbReference>
<evidence type="ECO:0000256" key="4">
    <source>
        <dbReference type="ARBA" id="ARBA00022443"/>
    </source>
</evidence>
<dbReference type="FunCoup" id="A0A6P8QE35">
    <property type="interactions" value="412"/>
</dbReference>
<keyword evidence="6" id="KW-0963">Cytoplasm</keyword>
<feature type="coiled-coil region" evidence="20">
    <location>
        <begin position="230"/>
        <end position="277"/>
    </location>
</feature>
<sequence length="1310" mass="149064">MYRREPGNVQPRQRASAAAPNYLTGGGSGAGTAWRTLTGLSFYNDVVLKIPLHLRLKMLAGESEAKAKTKARFEEIFRSYADKKKSKKSRTHHEQIVLETLKSHLDLAKETENDEAIINNIYHPEKSPRFTKNKLRDRASVAEKVNNDVKGEENRQVKITKKKKKAVKEEEQNMEEETVCVTEYQVSERELNNIQRVKIEQLTHQDEPQQLTEKKKRVRNIKGQQKMTEKEDKEQLIKAYELQVSEEEISAIREKIKKKLKEQMTELTSNVQNQKVLLNNEISKKKMKKKEILFDPEAETSAVSISELQGEPIEEHKSSQMKLAGKVLSLDCVQGEEKNAEEQRAEGYVDQQKSKVKKVKKKPKKDMGDTAKPDVEDSQEMTPGKSSYVIDDTLVLGVNIHRTDKLKTDLMVSNPMVKIHVIDERTGLYVKKENSNRAVSSFYEQEKVEHILPIMTQPYDFKQFKSTCPEWEEQILFNERFGYFLQETEESPRVILFFEVLDFLSMDEAKSNSEVQIQERGFRKIAWAFLKLVGANGVRNIDGKLRLQLYHPPPRSRIHLNAVEVFEWWMKYPRHHYPSTLYVTVKGLKLPDHISPSSRSMVAVQQEQGSTSYGELQSETVLKESPSTPDIKKAEPIKWTRLPGQVCRIPNKHLLSLRTGYSGCFCVDFSHDGRTLAAACADRDGYPIILYDIPSGHYIREFHGHLNIVYDLCWSRDDRQMLTSSSDGTVRMWKVEAQSTSTLKVIPHPSFVYTAKYHPVAVHLVVTGCYDSVIRVWNVKVKELHGQLLQEFDGHRSFINTLCFDAEGFHMFSGDSTGLLIIWNTFVNKSSQHHPVQHWSIKQEVQESDMNGISINHLEVHPNGRRLLIHTKDSTLRILDLRILASKKYSGATNYREKIRSTITPCGTFLFSGSEDGVAYVWNAETGDQVAKYPELSYTSPLRGVAFHPHEHMVAFCAFGQNQPIIVYIYDHKVAQLEAETVKNFNGSLALSVPRRPEVHNSFDNSVQYDSSLSSADQFANAVRISMRMQKVKQKLDSVMTGSNLLLPAPSVLSPHSKLRLPSTLGTQLIPQHASTTQGSFSPVGQPFSRMPSVRLQMNVADPSTSSLKIEADSLMPVQETVVALYDYTAHRSDELTIHRSDIIQVLYKDNDSWWFGYLANGQQGYFPANYVAGEKQYEEQSSSAEPDYSPQQPDEQTKEVECPAPQRMSAVISKPENQKFTSQYNTSRDLPMTQGTRKKKKKTQKLMDTGSHVTSLHTFEYLVPAGDIENEPGMPNLGTELKKKLKKITRQTAITGTTNDAFESDCSEG</sequence>
<dbReference type="PANTHER" id="PTHR44499">
    <property type="entry name" value="JOUBERIN"/>
    <property type="match status" value="1"/>
</dbReference>
<dbReference type="GO" id="GO:0044458">
    <property type="term" value="P:motile cilium assembly"/>
    <property type="evidence" value="ECO:0007669"/>
    <property type="project" value="TreeGrafter"/>
</dbReference>
<keyword evidence="9" id="KW-0677">Repeat</keyword>
<dbReference type="InterPro" id="IPR015943">
    <property type="entry name" value="WD40/YVTN_repeat-like_dom_sf"/>
</dbReference>
<dbReference type="GO" id="GO:0036064">
    <property type="term" value="C:ciliary basal body"/>
    <property type="evidence" value="ECO:0007669"/>
    <property type="project" value="TreeGrafter"/>
</dbReference>
<keyword evidence="20" id="KW-0175">Coiled coil</keyword>
<dbReference type="InterPro" id="IPR036028">
    <property type="entry name" value="SH3-like_dom_sf"/>
</dbReference>
<dbReference type="PANTHER" id="PTHR44499:SF1">
    <property type="entry name" value="JOUBERIN"/>
    <property type="match status" value="1"/>
</dbReference>
<dbReference type="GO" id="GO:0005814">
    <property type="term" value="C:centriole"/>
    <property type="evidence" value="ECO:0007669"/>
    <property type="project" value="UniProtKB-SubCell"/>
</dbReference>
<evidence type="ECO:0000256" key="7">
    <source>
        <dbReference type="ARBA" id="ARBA00022553"/>
    </source>
</evidence>
<evidence type="ECO:0000256" key="15">
    <source>
        <dbReference type="ARBA" id="ARBA00023273"/>
    </source>
</evidence>
<dbReference type="PROSITE" id="PS00678">
    <property type="entry name" value="WD_REPEATS_1"/>
    <property type="match status" value="1"/>
</dbReference>
<keyword evidence="14" id="KW-0206">Cytoskeleton</keyword>
<evidence type="ECO:0000259" key="22">
    <source>
        <dbReference type="PROSITE" id="PS50002"/>
    </source>
</evidence>
<dbReference type="SMART" id="SM00320">
    <property type="entry name" value="WD40"/>
    <property type="match status" value="7"/>
</dbReference>
<comment type="function">
    <text evidence="16">Involved in vesicle trafficking and required for ciliogenesis, formation of primary non-motile cilium, and recruitment of RAB8A to the basal body of primary cilium. Component of the tectonic-like complex, a complex localized at the transition zone of primary cilia and acting as a barrier that prevents diffusion of transmembrane proteins between the cilia and plasma membranes. Involved in neuronal differentiation. As a positive modulator of classical Wnt signaling, may play a crucial role in ciliary signaling during cerebellum embryonic development.</text>
</comment>
<evidence type="ECO:0000313" key="24">
    <source>
        <dbReference type="RefSeq" id="XP_033794789.1"/>
    </source>
</evidence>
<dbReference type="Gene3D" id="2.30.30.40">
    <property type="entry name" value="SH3 Domains"/>
    <property type="match status" value="1"/>
</dbReference>
<dbReference type="FunFam" id="2.30.30.40:FF:000132">
    <property type="entry name" value="jouberin isoform X2"/>
    <property type="match status" value="1"/>
</dbReference>
<evidence type="ECO:0000256" key="20">
    <source>
        <dbReference type="SAM" id="Coils"/>
    </source>
</evidence>
<feature type="region of interest" description="Disordered" evidence="21">
    <location>
        <begin position="1"/>
        <end position="22"/>
    </location>
</feature>
<evidence type="ECO:0000256" key="13">
    <source>
        <dbReference type="ARBA" id="ARBA00023069"/>
    </source>
</evidence>
<dbReference type="OrthoDB" id="2096344at2759"/>
<dbReference type="Pfam" id="PF00018">
    <property type="entry name" value="SH3_1"/>
    <property type="match status" value="1"/>
</dbReference>
<feature type="compositionally biased region" description="Basic and acidic residues" evidence="21">
    <location>
        <begin position="365"/>
        <end position="375"/>
    </location>
</feature>
<feature type="compositionally biased region" description="Polar residues" evidence="21">
    <location>
        <begin position="1219"/>
        <end position="1229"/>
    </location>
</feature>
<feature type="region of interest" description="Disordered" evidence="21">
    <location>
        <begin position="206"/>
        <end position="229"/>
    </location>
</feature>
<evidence type="ECO:0000256" key="2">
    <source>
        <dbReference type="ARBA" id="ARBA00004120"/>
    </source>
</evidence>
<dbReference type="RefSeq" id="XP_033794789.1">
    <property type="nucleotide sequence ID" value="XM_033938898.1"/>
</dbReference>
<keyword evidence="4 18" id="KW-0728">SH3 domain</keyword>
<dbReference type="Gene3D" id="2.130.10.10">
    <property type="entry name" value="YVTN repeat-like/Quinoprotein amine dehydrogenase"/>
    <property type="match status" value="1"/>
</dbReference>
<dbReference type="SUPFAM" id="SSF50978">
    <property type="entry name" value="WD40 repeat-like"/>
    <property type="match status" value="1"/>
</dbReference>
<keyword evidence="12" id="KW-0965">Cell junction</keyword>
<feature type="repeat" description="WD" evidence="19">
    <location>
        <begin position="702"/>
        <end position="743"/>
    </location>
</feature>
<dbReference type="CDD" id="cd00200">
    <property type="entry name" value="WD40"/>
    <property type="match status" value="1"/>
</dbReference>
<evidence type="ECO:0000256" key="10">
    <source>
        <dbReference type="ARBA" id="ARBA00022782"/>
    </source>
</evidence>
<dbReference type="InterPro" id="IPR035832">
    <property type="entry name" value="AHI1_SH3"/>
</dbReference>
<dbReference type="Pfam" id="PF00400">
    <property type="entry name" value="WD40"/>
    <property type="match status" value="5"/>
</dbReference>
<protein>
    <recommendedName>
        <fullName evidence="17">Jouberin</fullName>
    </recommendedName>
</protein>
<dbReference type="PRINTS" id="PR00452">
    <property type="entry name" value="SH3DOMAIN"/>
</dbReference>
<dbReference type="GO" id="GO:0005912">
    <property type="term" value="C:adherens junction"/>
    <property type="evidence" value="ECO:0007669"/>
    <property type="project" value="UniProtKB-SubCell"/>
</dbReference>
<evidence type="ECO:0000256" key="9">
    <source>
        <dbReference type="ARBA" id="ARBA00022737"/>
    </source>
</evidence>
<keyword evidence="23" id="KW-1185">Reference proteome</keyword>
<evidence type="ECO:0000256" key="16">
    <source>
        <dbReference type="ARBA" id="ARBA00058395"/>
    </source>
</evidence>
<dbReference type="PROSITE" id="PS50294">
    <property type="entry name" value="WD_REPEATS_REGION"/>
    <property type="match status" value="1"/>
</dbReference>
<evidence type="ECO:0000313" key="23">
    <source>
        <dbReference type="Proteomes" id="UP000515159"/>
    </source>
</evidence>
<feature type="repeat" description="WD" evidence="19">
    <location>
        <begin position="904"/>
        <end position="932"/>
    </location>
</feature>
<dbReference type="FunFam" id="2.130.10.10:FF:000112">
    <property type="entry name" value="jouberin isoform X2"/>
    <property type="match status" value="1"/>
</dbReference>
<feature type="region of interest" description="Disordered" evidence="21">
    <location>
        <begin position="1177"/>
        <end position="1250"/>
    </location>
</feature>
<accession>A0A6P8QE35</accession>
<evidence type="ECO:0000256" key="12">
    <source>
        <dbReference type="ARBA" id="ARBA00022949"/>
    </source>
</evidence>
<dbReference type="PROSITE" id="PS50082">
    <property type="entry name" value="WD_REPEATS_2"/>
    <property type="match status" value="4"/>
</dbReference>
<dbReference type="SMART" id="SM00326">
    <property type="entry name" value="SH3"/>
    <property type="match status" value="1"/>
</dbReference>
<dbReference type="InterPro" id="IPR052803">
    <property type="entry name" value="Cilium-Associated_Jouberin"/>
</dbReference>
<organism evidence="23 24">
    <name type="scientific">Geotrypetes seraphini</name>
    <name type="common">Gaboon caecilian</name>
    <name type="synonym">Caecilia seraphini</name>
    <dbReference type="NCBI Taxonomy" id="260995"/>
    <lineage>
        <taxon>Eukaryota</taxon>
        <taxon>Metazoa</taxon>
        <taxon>Chordata</taxon>
        <taxon>Craniata</taxon>
        <taxon>Vertebrata</taxon>
        <taxon>Euteleostomi</taxon>
        <taxon>Amphibia</taxon>
        <taxon>Gymnophiona</taxon>
        <taxon>Geotrypetes</taxon>
    </lineage>
</organism>
<evidence type="ECO:0000256" key="5">
    <source>
        <dbReference type="ARBA" id="ARBA00022473"/>
    </source>
</evidence>
<evidence type="ECO:0000256" key="18">
    <source>
        <dbReference type="PROSITE-ProRule" id="PRU00192"/>
    </source>
</evidence>
<keyword evidence="5" id="KW-0217">Developmental protein</keyword>
<dbReference type="InterPro" id="IPR019775">
    <property type="entry name" value="WD40_repeat_CS"/>
</dbReference>